<evidence type="ECO:0000313" key="1">
    <source>
        <dbReference type="Proteomes" id="UP000095286"/>
    </source>
</evidence>
<name>A0AC35U9Q4_9BILA</name>
<sequence>MVDSDEGELERLRSNAENLSTCLHSLMARIRDLETSKGDPPMSVPNPEFDTSDVQVCSNETITTDPVTGIKKKIIVSERVLTTKTYHLLPAPTITTTCTSFEELSKDKLNKDEVKVFVKQGYSVANRRRVSFPSRRIHELGLDEIEGKIIVTKVVSELCGNVKIGDIIEKVGDVAVTNRNQLLGHEGSLAITLKRADIGDLNSDFIKILQDTDELMVGDIVEVITQDGDAFVGRNINELDRIISIPKQLPFIRTSLILPYTRKCIALVGSRSVGRRSIKSLLLKNYPNLLRTIIPLTSRERKNGEVEGYDYIYETKRKFQERIRNEDMFEFGTFENDLYGSSKKSIRRIIRSGRVPIIDITMNGLKNIYNGEFEPFVVCICAPEKEELEQYHTSIYAAKSEDELSIISKECESFSTNPTYKPFFDTILVNRNHDLTAQRIMDLFENLHTNPTWTPTSWISKGGDFKNKGVLQHAYLK</sequence>
<reference evidence="2" key="1">
    <citation type="submission" date="2016-11" db="UniProtKB">
        <authorList>
            <consortium name="WormBaseParasite"/>
        </authorList>
    </citation>
    <scope>IDENTIFICATION</scope>
    <source>
        <strain evidence="2">KR3021</strain>
    </source>
</reference>
<protein>
    <submittedName>
        <fullName evidence="2">Guanylate kinase-like domain-containing protein</fullName>
    </submittedName>
</protein>
<evidence type="ECO:0000313" key="2">
    <source>
        <dbReference type="WBParaSite" id="RSKR_0000915500.1"/>
    </source>
</evidence>
<proteinExistence type="predicted"/>
<dbReference type="Proteomes" id="UP000095286">
    <property type="component" value="Unplaced"/>
</dbReference>
<organism evidence="1 2">
    <name type="scientific">Rhabditophanes sp. KR3021</name>
    <dbReference type="NCBI Taxonomy" id="114890"/>
    <lineage>
        <taxon>Eukaryota</taxon>
        <taxon>Metazoa</taxon>
        <taxon>Ecdysozoa</taxon>
        <taxon>Nematoda</taxon>
        <taxon>Chromadorea</taxon>
        <taxon>Rhabditida</taxon>
        <taxon>Tylenchina</taxon>
        <taxon>Panagrolaimomorpha</taxon>
        <taxon>Strongyloidoidea</taxon>
        <taxon>Alloionematidae</taxon>
        <taxon>Rhabditophanes</taxon>
    </lineage>
</organism>
<accession>A0AC35U9Q4</accession>
<dbReference type="WBParaSite" id="RSKR_0000915500.1">
    <property type="protein sequence ID" value="RSKR_0000915500.1"/>
    <property type="gene ID" value="RSKR_0000915500"/>
</dbReference>